<gene>
    <name evidence="14" type="ORF">CC117_12705</name>
</gene>
<organism evidence="14 15">
    <name type="scientific">Parafrankia colletiae</name>
    <dbReference type="NCBI Taxonomy" id="573497"/>
    <lineage>
        <taxon>Bacteria</taxon>
        <taxon>Bacillati</taxon>
        <taxon>Actinomycetota</taxon>
        <taxon>Actinomycetes</taxon>
        <taxon>Frankiales</taxon>
        <taxon>Frankiaceae</taxon>
        <taxon>Parafrankia</taxon>
    </lineage>
</organism>
<dbReference type="InterPro" id="IPR036250">
    <property type="entry name" value="AcylCo_DH-like_C"/>
</dbReference>
<evidence type="ECO:0000313" key="14">
    <source>
        <dbReference type="EMBL" id="OHV42407.1"/>
    </source>
</evidence>
<comment type="caution">
    <text evidence="14">The sequence shown here is derived from an EMBL/GenBank/DDBJ whole genome shotgun (WGS) entry which is preliminary data.</text>
</comment>
<dbReference type="GO" id="GO:0033539">
    <property type="term" value="P:fatty acid beta-oxidation using acyl-CoA dehydrogenase"/>
    <property type="evidence" value="ECO:0007669"/>
    <property type="project" value="TreeGrafter"/>
</dbReference>
<dbReference type="PIRSF" id="PIRSF016578">
    <property type="entry name" value="HsaA"/>
    <property type="match status" value="1"/>
</dbReference>
<accession>A0A1S1R8V0</accession>
<dbReference type="InterPro" id="IPR046373">
    <property type="entry name" value="Acyl-CoA_Oxase/DH_mid-dom_sf"/>
</dbReference>
<evidence type="ECO:0000256" key="6">
    <source>
        <dbReference type="ARBA" id="ARBA00023002"/>
    </source>
</evidence>
<comment type="similarity">
    <text evidence="3 10">Belongs to the acyl-CoA dehydrogenase family.</text>
</comment>
<dbReference type="PROSITE" id="PS00073">
    <property type="entry name" value="ACYL_COA_DH_2"/>
    <property type="match status" value="1"/>
</dbReference>
<dbReference type="InterPro" id="IPR050741">
    <property type="entry name" value="Acyl-CoA_dehydrogenase"/>
</dbReference>
<dbReference type="InterPro" id="IPR009100">
    <property type="entry name" value="AcylCoA_DH/oxidase_NM_dom_sf"/>
</dbReference>
<feature type="domain" description="Acyl-CoA dehydrogenase/oxidase N-terminal" evidence="13">
    <location>
        <begin position="8"/>
        <end position="118"/>
    </location>
</feature>
<evidence type="ECO:0000256" key="4">
    <source>
        <dbReference type="ARBA" id="ARBA00022630"/>
    </source>
</evidence>
<feature type="domain" description="Acyl-CoA oxidase/dehydrogenase middle" evidence="12">
    <location>
        <begin position="122"/>
        <end position="217"/>
    </location>
</feature>
<evidence type="ECO:0000256" key="7">
    <source>
        <dbReference type="ARBA" id="ARBA00037085"/>
    </source>
</evidence>
<dbReference type="GO" id="GO:0003995">
    <property type="term" value="F:acyl-CoA dehydrogenase activity"/>
    <property type="evidence" value="ECO:0007669"/>
    <property type="project" value="InterPro"/>
</dbReference>
<evidence type="ECO:0000256" key="10">
    <source>
        <dbReference type="RuleBase" id="RU362125"/>
    </source>
</evidence>
<dbReference type="PROSITE" id="PS00072">
    <property type="entry name" value="ACYL_COA_DH_1"/>
    <property type="match status" value="1"/>
</dbReference>
<evidence type="ECO:0000256" key="5">
    <source>
        <dbReference type="ARBA" id="ARBA00022827"/>
    </source>
</evidence>
<dbReference type="EMBL" id="MBLM01000047">
    <property type="protein sequence ID" value="OHV42407.1"/>
    <property type="molecule type" value="Genomic_DNA"/>
</dbReference>
<feature type="domain" description="Acyl-CoA dehydrogenase/oxidase C-terminal" evidence="11">
    <location>
        <begin position="229"/>
        <end position="377"/>
    </location>
</feature>
<keyword evidence="4 10" id="KW-0285">Flavoprotein</keyword>
<dbReference type="Pfam" id="PF02771">
    <property type="entry name" value="Acyl-CoA_dh_N"/>
    <property type="match status" value="1"/>
</dbReference>
<dbReference type="Proteomes" id="UP000179627">
    <property type="component" value="Unassembled WGS sequence"/>
</dbReference>
<dbReference type="InterPro" id="IPR037069">
    <property type="entry name" value="AcylCoA_DH/ox_N_sf"/>
</dbReference>
<dbReference type="GO" id="GO:0050660">
    <property type="term" value="F:flavin adenine dinucleotide binding"/>
    <property type="evidence" value="ECO:0007669"/>
    <property type="project" value="InterPro"/>
</dbReference>
<dbReference type="InterPro" id="IPR013786">
    <property type="entry name" value="AcylCoA_DH/ox_N"/>
</dbReference>
<keyword evidence="15" id="KW-1185">Reference proteome</keyword>
<dbReference type="Gene3D" id="2.40.110.10">
    <property type="entry name" value="Butyryl-CoA Dehydrogenase, subunit A, domain 2"/>
    <property type="match status" value="1"/>
</dbReference>
<evidence type="ECO:0000256" key="9">
    <source>
        <dbReference type="ARBA" id="ARBA00042660"/>
    </source>
</evidence>
<evidence type="ECO:0000256" key="3">
    <source>
        <dbReference type="ARBA" id="ARBA00009347"/>
    </source>
</evidence>
<comment type="cofactor">
    <cofactor evidence="1 10">
        <name>FAD</name>
        <dbReference type="ChEBI" id="CHEBI:57692"/>
    </cofactor>
</comment>
<evidence type="ECO:0000259" key="11">
    <source>
        <dbReference type="Pfam" id="PF00441"/>
    </source>
</evidence>
<dbReference type="OrthoDB" id="8876745at2"/>
<dbReference type="SUPFAM" id="SSF47203">
    <property type="entry name" value="Acyl-CoA dehydrogenase C-terminal domain-like"/>
    <property type="match status" value="1"/>
</dbReference>
<evidence type="ECO:0000259" key="13">
    <source>
        <dbReference type="Pfam" id="PF02771"/>
    </source>
</evidence>
<evidence type="ECO:0000256" key="2">
    <source>
        <dbReference type="ARBA" id="ARBA00005102"/>
    </source>
</evidence>
<dbReference type="Pfam" id="PF00441">
    <property type="entry name" value="Acyl-CoA_dh_1"/>
    <property type="match status" value="1"/>
</dbReference>
<dbReference type="PANTHER" id="PTHR48083:SF20">
    <property type="entry name" value="LONG-CHAIN SPECIFIC ACYL-COA DEHYDROGENASE, MITOCHONDRIAL"/>
    <property type="match status" value="1"/>
</dbReference>
<reference evidence="15" key="1">
    <citation type="submission" date="2016-07" db="EMBL/GenBank/DDBJ databases">
        <title>Sequence Frankia sp. strain CcI1.17.</title>
        <authorList>
            <person name="Ghodhbane-Gtari F."/>
            <person name="Swanson E."/>
            <person name="Gueddou A."/>
            <person name="Morris K."/>
            <person name="Hezbri K."/>
            <person name="Ktari A."/>
            <person name="Nouioui I."/>
            <person name="Abebe-Akele F."/>
            <person name="Simpson S."/>
            <person name="Thomas K."/>
            <person name="Gtari M."/>
            <person name="Tisa L.S."/>
            <person name="Hurst S."/>
        </authorList>
    </citation>
    <scope>NUCLEOTIDE SEQUENCE [LARGE SCALE GENOMIC DNA]</scope>
    <source>
        <strain evidence="15">Cc1.17</strain>
    </source>
</reference>
<name>A0A1S1R8V0_9ACTN</name>
<dbReference type="InterPro" id="IPR009075">
    <property type="entry name" value="AcylCo_DH/oxidase_C"/>
</dbReference>
<dbReference type="Pfam" id="PF02770">
    <property type="entry name" value="Acyl-CoA_dh_M"/>
    <property type="match status" value="1"/>
</dbReference>
<dbReference type="InterPro" id="IPR006089">
    <property type="entry name" value="Acyl-CoA_DH_CS"/>
</dbReference>
<dbReference type="InterPro" id="IPR006091">
    <property type="entry name" value="Acyl-CoA_Oxase/DH_mid-dom"/>
</dbReference>
<dbReference type="PANTHER" id="PTHR48083">
    <property type="entry name" value="MEDIUM-CHAIN SPECIFIC ACYL-COA DEHYDROGENASE, MITOCHONDRIAL-RELATED"/>
    <property type="match status" value="1"/>
</dbReference>
<proteinExistence type="inferred from homology"/>
<dbReference type="RefSeq" id="WP_018639349.1">
    <property type="nucleotide sequence ID" value="NZ_MBLM01000047.1"/>
</dbReference>
<keyword evidence="6 10" id="KW-0560">Oxidoreductase</keyword>
<evidence type="ECO:0000313" key="15">
    <source>
        <dbReference type="Proteomes" id="UP000179627"/>
    </source>
</evidence>
<dbReference type="AlphaFoldDB" id="A0A1S1R8V0"/>
<dbReference type="FunFam" id="1.20.140.10:FF:000001">
    <property type="entry name" value="Acyl-CoA dehydrogenase"/>
    <property type="match status" value="1"/>
</dbReference>
<evidence type="ECO:0000256" key="1">
    <source>
        <dbReference type="ARBA" id="ARBA00001974"/>
    </source>
</evidence>
<keyword evidence="5 10" id="KW-0274">FAD</keyword>
<evidence type="ECO:0000259" key="12">
    <source>
        <dbReference type="Pfam" id="PF02770"/>
    </source>
</evidence>
<dbReference type="SUPFAM" id="SSF56645">
    <property type="entry name" value="Acyl-CoA dehydrogenase NM domain-like"/>
    <property type="match status" value="1"/>
</dbReference>
<comment type="pathway">
    <text evidence="2">Siderophore biosynthesis; mycobactin biosynthesis.</text>
</comment>
<dbReference type="GO" id="GO:0005737">
    <property type="term" value="C:cytoplasm"/>
    <property type="evidence" value="ECO:0007669"/>
    <property type="project" value="TreeGrafter"/>
</dbReference>
<evidence type="ECO:0000256" key="8">
    <source>
        <dbReference type="ARBA" id="ARBA00040394"/>
    </source>
</evidence>
<dbReference type="Gene3D" id="1.20.140.10">
    <property type="entry name" value="Butyryl-CoA Dehydrogenase, subunit A, domain 3"/>
    <property type="match status" value="1"/>
</dbReference>
<comment type="function">
    <text evidence="7">Catalyzes the dehydrogenation at the alpha-beta position of ACP-bound acyl chains. This results in the introduction of a double bond in the lipidic chain, which is further transferred to the epsilon-amino group of lysine residue in the mycobactin core by MbtK.</text>
</comment>
<protein>
    <recommendedName>
        <fullName evidence="8">Acyl-[acyl-carrier-protein] dehydrogenase MbtN</fullName>
    </recommendedName>
    <alternativeName>
        <fullName evidence="9">Mycobactin synthase protein N</fullName>
    </alternativeName>
</protein>
<dbReference type="Gene3D" id="1.10.540.10">
    <property type="entry name" value="Acyl-CoA dehydrogenase/oxidase, N-terminal domain"/>
    <property type="match status" value="1"/>
</dbReference>
<sequence>MRRTVYGPEHEAFRAAVRTFLEKEIGAHYREWEEAGLPPRDFYNKAGDLGILGLGIPEEYGGGGADFLFNAVVTEEAARAGYALGPLRIHADISVPYFVDHGNDEQKAQWLPGLASGELVAALALTEPGAGSDLAGLSTTARRDGDHYVVNGSKTFITGGLNADLFLTAVKTDPTQRHAGLSLLVIPGDLAGVSRGAPLHKIGLHIQEAVEIFFDDVRVPAEYLLGEEGQGFTYLTSHLVQERLSIAINAQGAAASIVEQTVEYVNSRKVFGKTLNTFQNTKFVLAGCATEVEAGQALLDQVLLAHVAGEATPADAAKVKLFCTEMQGRVIDACLQLFGGYGYINEYPVARAWADARVGRIYGGSSEVMKTIIAKSLGL</sequence>
<dbReference type="FunFam" id="2.40.110.10:FF:000002">
    <property type="entry name" value="Acyl-CoA dehydrogenase fadE12"/>
    <property type="match status" value="1"/>
</dbReference>